<reference evidence="5 6" key="1">
    <citation type="submission" date="2018-09" db="EMBL/GenBank/DDBJ databases">
        <title>Paenibacillus SK2017-BO5.</title>
        <authorList>
            <person name="Piskunova J.V."/>
            <person name="Dubiley S.A."/>
            <person name="Severinov K.V."/>
        </authorList>
    </citation>
    <scope>NUCLEOTIDE SEQUENCE [LARGE SCALE GENOMIC DNA]</scope>
    <source>
        <strain evidence="5 6">BO5</strain>
    </source>
</reference>
<dbReference type="PROSITE" id="PS01124">
    <property type="entry name" value="HTH_ARAC_FAMILY_2"/>
    <property type="match status" value="1"/>
</dbReference>
<dbReference type="InterPro" id="IPR018060">
    <property type="entry name" value="HTH_AraC"/>
</dbReference>
<evidence type="ECO:0000313" key="6">
    <source>
        <dbReference type="Proteomes" id="UP000266177"/>
    </source>
</evidence>
<dbReference type="Gene3D" id="2.60.120.10">
    <property type="entry name" value="Jelly Rolls"/>
    <property type="match status" value="1"/>
</dbReference>
<dbReference type="InterPro" id="IPR009057">
    <property type="entry name" value="Homeodomain-like_sf"/>
</dbReference>
<evidence type="ECO:0000256" key="2">
    <source>
        <dbReference type="ARBA" id="ARBA00023125"/>
    </source>
</evidence>
<name>A0A3A3GQQ9_PANTH</name>
<gene>
    <name evidence="5" type="ORF">DQX05_05565</name>
</gene>
<dbReference type="PROSITE" id="PS00041">
    <property type="entry name" value="HTH_ARAC_FAMILY_1"/>
    <property type="match status" value="1"/>
</dbReference>
<dbReference type="Pfam" id="PF02311">
    <property type="entry name" value="AraC_binding"/>
    <property type="match status" value="1"/>
</dbReference>
<dbReference type="GO" id="GO:0003700">
    <property type="term" value="F:DNA-binding transcription factor activity"/>
    <property type="evidence" value="ECO:0007669"/>
    <property type="project" value="InterPro"/>
</dbReference>
<keyword evidence="3" id="KW-0804">Transcription</keyword>
<dbReference type="PANTHER" id="PTHR43280:SF28">
    <property type="entry name" value="HTH-TYPE TRANSCRIPTIONAL ACTIVATOR RHAS"/>
    <property type="match status" value="1"/>
</dbReference>
<dbReference type="SUPFAM" id="SSF51215">
    <property type="entry name" value="Regulatory protein AraC"/>
    <property type="match status" value="1"/>
</dbReference>
<keyword evidence="2" id="KW-0238">DNA-binding</keyword>
<dbReference type="InterPro" id="IPR014710">
    <property type="entry name" value="RmlC-like_jellyroll"/>
</dbReference>
<evidence type="ECO:0000256" key="3">
    <source>
        <dbReference type="ARBA" id="ARBA00023163"/>
    </source>
</evidence>
<dbReference type="InterPro" id="IPR037923">
    <property type="entry name" value="HTH-like"/>
</dbReference>
<dbReference type="PANTHER" id="PTHR43280">
    <property type="entry name" value="ARAC-FAMILY TRANSCRIPTIONAL REGULATOR"/>
    <property type="match status" value="1"/>
</dbReference>
<dbReference type="SUPFAM" id="SSF46689">
    <property type="entry name" value="Homeodomain-like"/>
    <property type="match status" value="2"/>
</dbReference>
<proteinExistence type="predicted"/>
<evidence type="ECO:0000313" key="5">
    <source>
        <dbReference type="EMBL" id="RJG25560.1"/>
    </source>
</evidence>
<evidence type="ECO:0000256" key="1">
    <source>
        <dbReference type="ARBA" id="ARBA00023015"/>
    </source>
</evidence>
<dbReference type="Gene3D" id="1.10.10.60">
    <property type="entry name" value="Homeodomain-like"/>
    <property type="match status" value="2"/>
</dbReference>
<keyword evidence="1" id="KW-0805">Transcription regulation</keyword>
<feature type="domain" description="HTH araC/xylS-type" evidence="4">
    <location>
        <begin position="189"/>
        <end position="287"/>
    </location>
</feature>
<dbReference type="InterPro" id="IPR018062">
    <property type="entry name" value="HTH_AraC-typ_CS"/>
</dbReference>
<protein>
    <submittedName>
        <fullName evidence="5">AraC family transcriptional regulator</fullName>
    </submittedName>
</protein>
<comment type="caution">
    <text evidence="5">The sequence shown here is derived from an EMBL/GenBank/DDBJ whole genome shotgun (WGS) entry which is preliminary data.</text>
</comment>
<dbReference type="Pfam" id="PF12833">
    <property type="entry name" value="HTH_18"/>
    <property type="match status" value="1"/>
</dbReference>
<dbReference type="InterPro" id="IPR003313">
    <property type="entry name" value="AraC-bd"/>
</dbReference>
<organism evidence="5 6">
    <name type="scientific">Paenibacillus thiaminolyticus</name>
    <name type="common">Bacillus thiaminolyticus</name>
    <dbReference type="NCBI Taxonomy" id="49283"/>
    <lineage>
        <taxon>Bacteria</taxon>
        <taxon>Bacillati</taxon>
        <taxon>Bacillota</taxon>
        <taxon>Bacilli</taxon>
        <taxon>Bacillales</taxon>
        <taxon>Paenibacillaceae</taxon>
        <taxon>Paenibacillus</taxon>
    </lineage>
</organism>
<dbReference type="OrthoDB" id="506156at2"/>
<dbReference type="EMBL" id="QYZD01000003">
    <property type="protein sequence ID" value="RJG25560.1"/>
    <property type="molecule type" value="Genomic_DNA"/>
</dbReference>
<dbReference type="Proteomes" id="UP000266177">
    <property type="component" value="Unassembled WGS sequence"/>
</dbReference>
<dbReference type="GO" id="GO:0043565">
    <property type="term" value="F:sequence-specific DNA binding"/>
    <property type="evidence" value="ECO:0007669"/>
    <property type="project" value="InterPro"/>
</dbReference>
<evidence type="ECO:0000259" key="4">
    <source>
        <dbReference type="PROSITE" id="PS01124"/>
    </source>
</evidence>
<dbReference type="AlphaFoldDB" id="A0A3A3GQQ9"/>
<sequence length="328" mass="37740">MELSALDTTDAYETNFYQSDIFNISRERKIRSSMPSRHYHDAYEIFYLVSGKLSYFVGDKTYHLMSGMLLFINVNEIHKLVNSSGPVFERITLQFKRAFITDLLPKEGEFDVFSAFQADTNLLRLDGSDQSTVEGLFDRMVHESLSQPPGYAYYVTILLIELLIYLKRKADSSQHQHGACPQQIHPKIIAIINFINENYSRRITLDSISRQFYISPSYLCKMFKDSTGFTLIEYVNNVRIKEARLLLRDTDAKMGDIAERVGFESLTHFGRIFKELTGCSPLKYHHISVRTGPERELLHPPSHLRPEPDYAKKPPLTIVKEAAFFGSA</sequence>
<accession>A0A3A3GQQ9</accession>
<dbReference type="SMART" id="SM00342">
    <property type="entry name" value="HTH_ARAC"/>
    <property type="match status" value="1"/>
</dbReference>